<keyword evidence="4 7" id="KW-0256">Endoplasmic reticulum</keyword>
<dbReference type="GO" id="GO:0006950">
    <property type="term" value="P:response to stress"/>
    <property type="evidence" value="ECO:0007669"/>
    <property type="project" value="UniProtKB-ARBA"/>
</dbReference>
<gene>
    <name evidence="8" type="ORF">B9Z65_6179</name>
</gene>
<feature type="transmembrane region" description="Helical" evidence="7">
    <location>
        <begin position="71"/>
        <end position="92"/>
    </location>
</feature>
<dbReference type="EMBL" id="NHZQ01000060">
    <property type="protein sequence ID" value="PSK56555.1"/>
    <property type="molecule type" value="Genomic_DNA"/>
</dbReference>
<proteinExistence type="inferred from homology"/>
<keyword evidence="9" id="KW-1185">Reference proteome</keyword>
<evidence type="ECO:0000256" key="6">
    <source>
        <dbReference type="ARBA" id="ARBA00023136"/>
    </source>
</evidence>
<dbReference type="SUPFAM" id="SSF144091">
    <property type="entry name" value="Rhomboid-like"/>
    <property type="match status" value="1"/>
</dbReference>
<dbReference type="OrthoDB" id="1716531at2759"/>
<name>A0A2P8A7W7_9PEZI</name>
<comment type="similarity">
    <text evidence="2 7">Belongs to the derlin family.</text>
</comment>
<dbReference type="InterPro" id="IPR007599">
    <property type="entry name" value="DER1"/>
</dbReference>
<evidence type="ECO:0000313" key="9">
    <source>
        <dbReference type="Proteomes" id="UP000243723"/>
    </source>
</evidence>
<keyword evidence="3 7" id="KW-0812">Transmembrane</keyword>
<protein>
    <recommendedName>
        <fullName evidence="7">Derlin</fullName>
    </recommendedName>
</protein>
<feature type="transmembrane region" description="Helical" evidence="7">
    <location>
        <begin position="152"/>
        <end position="177"/>
    </location>
</feature>
<organism evidence="8 9">
    <name type="scientific">Elsinoe australis</name>
    <dbReference type="NCBI Taxonomy" id="40998"/>
    <lineage>
        <taxon>Eukaryota</taxon>
        <taxon>Fungi</taxon>
        <taxon>Dikarya</taxon>
        <taxon>Ascomycota</taxon>
        <taxon>Pezizomycotina</taxon>
        <taxon>Dothideomycetes</taxon>
        <taxon>Dothideomycetidae</taxon>
        <taxon>Myriangiales</taxon>
        <taxon>Elsinoaceae</taxon>
        <taxon>Elsinoe</taxon>
    </lineage>
</organism>
<reference evidence="8 9" key="1">
    <citation type="submission" date="2017-05" db="EMBL/GenBank/DDBJ databases">
        <title>Draft genome sequence of Elsinoe australis.</title>
        <authorList>
            <person name="Cheng Q."/>
        </authorList>
    </citation>
    <scope>NUCLEOTIDE SEQUENCE [LARGE SCALE GENOMIC DNA]</scope>
    <source>
        <strain evidence="8 9">NL1</strain>
    </source>
</reference>
<dbReference type="GO" id="GO:0005789">
    <property type="term" value="C:endoplasmic reticulum membrane"/>
    <property type="evidence" value="ECO:0007669"/>
    <property type="project" value="UniProtKB-SubCell"/>
</dbReference>
<evidence type="ECO:0000256" key="3">
    <source>
        <dbReference type="ARBA" id="ARBA00022692"/>
    </source>
</evidence>
<dbReference type="AlphaFoldDB" id="A0A2P8A7W7"/>
<dbReference type="Pfam" id="PF04511">
    <property type="entry name" value="DER1"/>
    <property type="match status" value="1"/>
</dbReference>
<keyword evidence="6 7" id="KW-0472">Membrane</keyword>
<comment type="subcellular location">
    <subcellularLocation>
        <location evidence="1 7">Endoplasmic reticulum membrane</location>
        <topology evidence="1 7">Multi-pass membrane protein</topology>
    </subcellularLocation>
</comment>
<accession>A0A2P8A7W7</accession>
<comment type="caution">
    <text evidence="7">Lacks conserved residue(s) required for the propagation of feature annotation.</text>
</comment>
<evidence type="ECO:0000313" key="8">
    <source>
        <dbReference type="EMBL" id="PSK56555.1"/>
    </source>
</evidence>
<dbReference type="PANTHER" id="PTHR11009">
    <property type="entry name" value="DER1-LIKE PROTEIN, DERLIN"/>
    <property type="match status" value="1"/>
</dbReference>
<evidence type="ECO:0000256" key="4">
    <source>
        <dbReference type="ARBA" id="ARBA00022824"/>
    </source>
</evidence>
<sequence>MDAMFGGGMGGDGALGQVPLEQWFFEMPVITRWWTTAIVATGIAVQCKWLSPFQLFYTYRAVFYKSQYWRLLTTFVYFGPLSVQLVFHIFFIQRYARMLEESAPSAAHFSWMMAYAMTTLLCLAPLFDQSFLGTTLSSTLVYVWSRRHPDALLSFLGIFTFRAPWLPFVMIGLSVVLHEHWPWDEFFGIAVGHVWYFFNDIYPQTNNGSRPMDPPRWWIRLFEGNPFSARQEAPPPAMNRELAAGLAPEVR</sequence>
<dbReference type="InterPro" id="IPR035952">
    <property type="entry name" value="Rhomboid-like_sf"/>
</dbReference>
<evidence type="ECO:0000256" key="2">
    <source>
        <dbReference type="ARBA" id="ARBA00008917"/>
    </source>
</evidence>
<comment type="caution">
    <text evidence="8">The sequence shown here is derived from an EMBL/GenBank/DDBJ whole genome shotgun (WGS) entry which is preliminary data.</text>
</comment>
<evidence type="ECO:0000256" key="5">
    <source>
        <dbReference type="ARBA" id="ARBA00022989"/>
    </source>
</evidence>
<keyword evidence="5 7" id="KW-1133">Transmembrane helix</keyword>
<dbReference type="STRING" id="40998.A0A2P8A7W7"/>
<feature type="transmembrane region" description="Helical" evidence="7">
    <location>
        <begin position="113"/>
        <end position="132"/>
    </location>
</feature>
<comment type="function">
    <text evidence="7">May be involved in the degradation of misfolded endoplasmic reticulum (ER) luminal proteins.</text>
</comment>
<dbReference type="Proteomes" id="UP000243723">
    <property type="component" value="Unassembled WGS sequence"/>
</dbReference>
<evidence type="ECO:0000256" key="7">
    <source>
        <dbReference type="RuleBase" id="RU363059"/>
    </source>
</evidence>
<evidence type="ECO:0000256" key="1">
    <source>
        <dbReference type="ARBA" id="ARBA00004477"/>
    </source>
</evidence>